<comment type="caution">
    <text evidence="2">The sequence shown here is derived from an EMBL/GenBank/DDBJ whole genome shotgun (WGS) entry which is preliminary data.</text>
</comment>
<feature type="compositionally biased region" description="Basic and acidic residues" evidence="1">
    <location>
        <begin position="62"/>
        <end position="83"/>
    </location>
</feature>
<accession>A0A4S4M7U8</accession>
<dbReference type="EMBL" id="SGPL01000005">
    <property type="protein sequence ID" value="THH21259.1"/>
    <property type="molecule type" value="Genomic_DNA"/>
</dbReference>
<dbReference type="AlphaFoldDB" id="A0A4S4M7U8"/>
<evidence type="ECO:0000313" key="2">
    <source>
        <dbReference type="EMBL" id="THH21259.1"/>
    </source>
</evidence>
<feature type="region of interest" description="Disordered" evidence="1">
    <location>
        <begin position="49"/>
        <end position="83"/>
    </location>
</feature>
<name>A0A4S4M7U8_9AGAM</name>
<evidence type="ECO:0000256" key="1">
    <source>
        <dbReference type="SAM" id="MobiDB-lite"/>
    </source>
</evidence>
<proteinExistence type="predicted"/>
<dbReference type="Proteomes" id="UP000310158">
    <property type="component" value="Unassembled WGS sequence"/>
</dbReference>
<keyword evidence="3" id="KW-1185">Reference proteome</keyword>
<gene>
    <name evidence="2" type="ORF">EW146_g274</name>
</gene>
<organism evidence="2 3">
    <name type="scientific">Bondarzewia mesenterica</name>
    <dbReference type="NCBI Taxonomy" id="1095465"/>
    <lineage>
        <taxon>Eukaryota</taxon>
        <taxon>Fungi</taxon>
        <taxon>Dikarya</taxon>
        <taxon>Basidiomycota</taxon>
        <taxon>Agaricomycotina</taxon>
        <taxon>Agaricomycetes</taxon>
        <taxon>Russulales</taxon>
        <taxon>Bondarzewiaceae</taxon>
        <taxon>Bondarzewia</taxon>
    </lineage>
</organism>
<sequence length="114" mass="13169">MRLTVSTEIPTSQFKLRSEVLSCLVLQNPVNTATRLIHTTEQVLDPKALQWKPGTSPSLQEALERGPREYRPKSVVHDPHMHKIREERPFTRIVRVKCIQDVRDMNAGEEDERA</sequence>
<protein>
    <submittedName>
        <fullName evidence="2">Uncharacterized protein</fullName>
    </submittedName>
</protein>
<reference evidence="2 3" key="1">
    <citation type="submission" date="2019-02" db="EMBL/GenBank/DDBJ databases">
        <title>Genome sequencing of the rare red list fungi Bondarzewia mesenterica.</title>
        <authorList>
            <person name="Buettner E."/>
            <person name="Kellner H."/>
        </authorList>
    </citation>
    <scope>NUCLEOTIDE SEQUENCE [LARGE SCALE GENOMIC DNA]</scope>
    <source>
        <strain evidence="2 3">DSM 108281</strain>
    </source>
</reference>
<evidence type="ECO:0000313" key="3">
    <source>
        <dbReference type="Proteomes" id="UP000310158"/>
    </source>
</evidence>